<evidence type="ECO:0000259" key="7">
    <source>
        <dbReference type="PROSITE" id="PS50893"/>
    </source>
</evidence>
<dbReference type="RefSeq" id="WP_097051121.1">
    <property type="nucleotide sequence ID" value="NZ_OBMM01000001.1"/>
</dbReference>
<evidence type="ECO:0000256" key="2">
    <source>
        <dbReference type="ARBA" id="ARBA00022448"/>
    </source>
</evidence>
<keyword evidence="5" id="KW-1278">Translocase</keyword>
<dbReference type="PANTHER" id="PTHR42794">
    <property type="entry name" value="HEMIN IMPORT ATP-BINDING PROTEIN HMUV"/>
    <property type="match status" value="1"/>
</dbReference>
<evidence type="ECO:0000256" key="1">
    <source>
        <dbReference type="ARBA" id="ARBA00005417"/>
    </source>
</evidence>
<dbReference type="GO" id="GO:0005524">
    <property type="term" value="F:ATP binding"/>
    <property type="evidence" value="ECO:0007669"/>
    <property type="project" value="UniProtKB-KW"/>
</dbReference>
<reference evidence="8 9" key="1">
    <citation type="submission" date="2017-08" db="EMBL/GenBank/DDBJ databases">
        <authorList>
            <person name="de Groot N.N."/>
        </authorList>
    </citation>
    <scope>NUCLEOTIDE SEQUENCE [LARGE SCALE GENOMIC DNA]</scope>
    <source>
        <strain evidence="8 9">USBA 78</strain>
    </source>
</reference>
<dbReference type="PANTHER" id="PTHR42794:SF1">
    <property type="entry name" value="HEMIN IMPORT ATP-BINDING PROTEIN HMUV"/>
    <property type="match status" value="1"/>
</dbReference>
<dbReference type="InterPro" id="IPR003439">
    <property type="entry name" value="ABC_transporter-like_ATP-bd"/>
</dbReference>
<gene>
    <name evidence="8" type="ORF">SAMN05428964_1011723</name>
</gene>
<dbReference type="PROSITE" id="PS50893">
    <property type="entry name" value="ABC_TRANSPORTER_2"/>
    <property type="match status" value="1"/>
</dbReference>
<accession>A0A285RQ50</accession>
<dbReference type="InterPro" id="IPR003593">
    <property type="entry name" value="AAA+_ATPase"/>
</dbReference>
<dbReference type="AlphaFoldDB" id="A0A285RQ50"/>
<evidence type="ECO:0000313" key="8">
    <source>
        <dbReference type="EMBL" id="SOB95858.1"/>
    </source>
</evidence>
<dbReference type="Gene3D" id="3.40.50.300">
    <property type="entry name" value="P-loop containing nucleotide triphosphate hydrolases"/>
    <property type="match status" value="1"/>
</dbReference>
<dbReference type="SMART" id="SM00382">
    <property type="entry name" value="AAA"/>
    <property type="match status" value="1"/>
</dbReference>
<evidence type="ECO:0000313" key="9">
    <source>
        <dbReference type="Proteomes" id="UP000219068"/>
    </source>
</evidence>
<sequence>MTLELRDIVWSAGFRKIIKNVSLRVEPGEFLGLIGPNGSGKTSLMSVLAGIRPPDQGRAMLAGQDMKKHGRRKLARQIGFVEQQADTTDRLTAREAVALGRTPYLSMLSPWSERDDAIVNRALGDVDMTHLADRFWHTLSGGEKQRVHIARALAQEPKFLLLDEPTNHLDIRHQLGLLELVRELPVTVVAALHDLNHAAMYCDRIAMMRDGELVGIGSPADILTSENLRDVFGVEATIEHGPNGECAVRYHAGMKKDRAA</sequence>
<keyword evidence="3" id="KW-0547">Nucleotide-binding</keyword>
<evidence type="ECO:0000256" key="3">
    <source>
        <dbReference type="ARBA" id="ARBA00022741"/>
    </source>
</evidence>
<dbReference type="Proteomes" id="UP000219068">
    <property type="component" value="Unassembled WGS sequence"/>
</dbReference>
<dbReference type="Pfam" id="PF00005">
    <property type="entry name" value="ABC_tran"/>
    <property type="match status" value="1"/>
</dbReference>
<dbReference type="FunFam" id="3.40.50.300:FF:000134">
    <property type="entry name" value="Iron-enterobactin ABC transporter ATP-binding protein"/>
    <property type="match status" value="1"/>
</dbReference>
<evidence type="ECO:0000256" key="6">
    <source>
        <dbReference type="ARBA" id="ARBA00037066"/>
    </source>
</evidence>
<protein>
    <submittedName>
        <fullName evidence="8">Iron complex transport system ATP-binding protein</fullName>
    </submittedName>
</protein>
<comment type="function">
    <text evidence="6">Part of the ABC transporter complex HmuTUV involved in hemin import. Responsible for energy coupling to the transport system.</text>
</comment>
<keyword evidence="4 8" id="KW-0067">ATP-binding</keyword>
<dbReference type="InterPro" id="IPR027417">
    <property type="entry name" value="P-loop_NTPase"/>
</dbReference>
<proteinExistence type="inferred from homology"/>
<dbReference type="EMBL" id="OBMM01000001">
    <property type="protein sequence ID" value="SOB95858.1"/>
    <property type="molecule type" value="Genomic_DNA"/>
</dbReference>
<feature type="domain" description="ABC transporter" evidence="7">
    <location>
        <begin position="3"/>
        <end position="235"/>
    </location>
</feature>
<dbReference type="CDD" id="cd03214">
    <property type="entry name" value="ABC_Iron-Siderophores_B12_Hemin"/>
    <property type="match status" value="1"/>
</dbReference>
<evidence type="ECO:0000256" key="4">
    <source>
        <dbReference type="ARBA" id="ARBA00022840"/>
    </source>
</evidence>
<dbReference type="SUPFAM" id="SSF52540">
    <property type="entry name" value="P-loop containing nucleoside triphosphate hydrolases"/>
    <property type="match status" value="1"/>
</dbReference>
<name>A0A285RQ50_9PROT</name>
<organism evidence="8 9">
    <name type="scientific">Thalassospira xiamenensis</name>
    <dbReference type="NCBI Taxonomy" id="220697"/>
    <lineage>
        <taxon>Bacteria</taxon>
        <taxon>Pseudomonadati</taxon>
        <taxon>Pseudomonadota</taxon>
        <taxon>Alphaproteobacteria</taxon>
        <taxon>Rhodospirillales</taxon>
        <taxon>Thalassospiraceae</taxon>
        <taxon>Thalassospira</taxon>
    </lineage>
</organism>
<evidence type="ECO:0000256" key="5">
    <source>
        <dbReference type="ARBA" id="ARBA00022967"/>
    </source>
</evidence>
<comment type="similarity">
    <text evidence="1">Belongs to the ABC transporter superfamily.</text>
</comment>
<keyword evidence="2" id="KW-0813">Transport</keyword>
<dbReference type="GO" id="GO:0016887">
    <property type="term" value="F:ATP hydrolysis activity"/>
    <property type="evidence" value="ECO:0007669"/>
    <property type="project" value="InterPro"/>
</dbReference>